<proteinExistence type="predicted"/>
<dbReference type="EMBL" id="NBAG03000050">
    <property type="protein sequence ID" value="PNI93465.1"/>
    <property type="molecule type" value="Genomic_DNA"/>
</dbReference>
<reference evidence="1 2" key="1">
    <citation type="submission" date="2017-12" db="EMBL/GenBank/DDBJ databases">
        <title>High-resolution comparative analysis of great ape genomes.</title>
        <authorList>
            <person name="Pollen A."/>
            <person name="Hastie A."/>
            <person name="Hormozdiari F."/>
            <person name="Dougherty M."/>
            <person name="Liu R."/>
            <person name="Chaisson M."/>
            <person name="Hoppe E."/>
            <person name="Hill C."/>
            <person name="Pang A."/>
            <person name="Hillier L."/>
            <person name="Baker C."/>
            <person name="Armstrong J."/>
            <person name="Shendure J."/>
            <person name="Paten B."/>
            <person name="Wilson R."/>
            <person name="Chao H."/>
            <person name="Schneider V."/>
            <person name="Ventura M."/>
            <person name="Kronenberg Z."/>
            <person name="Murali S."/>
            <person name="Gordon D."/>
            <person name="Cantsilieris S."/>
            <person name="Munson K."/>
            <person name="Nelson B."/>
            <person name="Raja A."/>
            <person name="Underwood J."/>
            <person name="Diekhans M."/>
            <person name="Fiddes I."/>
            <person name="Haussler D."/>
            <person name="Eichler E."/>
        </authorList>
    </citation>
    <scope>NUCLEOTIDE SEQUENCE [LARGE SCALE GENOMIC DNA]</scope>
    <source>
        <strain evidence="1">Yerkes chimp pedigree #C0471</strain>
    </source>
</reference>
<evidence type="ECO:0000313" key="2">
    <source>
        <dbReference type="Proteomes" id="UP000236370"/>
    </source>
</evidence>
<organism evidence="1 2">
    <name type="scientific">Pan troglodytes</name>
    <name type="common">Chimpanzee</name>
    <dbReference type="NCBI Taxonomy" id="9598"/>
    <lineage>
        <taxon>Eukaryota</taxon>
        <taxon>Metazoa</taxon>
        <taxon>Chordata</taxon>
        <taxon>Craniata</taxon>
        <taxon>Vertebrata</taxon>
        <taxon>Euteleostomi</taxon>
        <taxon>Mammalia</taxon>
        <taxon>Eutheria</taxon>
        <taxon>Euarchontoglires</taxon>
        <taxon>Primates</taxon>
        <taxon>Haplorrhini</taxon>
        <taxon>Catarrhini</taxon>
        <taxon>Hominidae</taxon>
        <taxon>Pan</taxon>
    </lineage>
</organism>
<sequence length="49" mass="4949">MKCLVTGGNVKALPPDGELLPLCLCLLSLCPALLPAIPGSHPWSGPAAL</sequence>
<comment type="caution">
    <text evidence="1">The sequence shown here is derived from an EMBL/GenBank/DDBJ whole genome shotgun (WGS) entry which is preliminary data.</text>
</comment>
<gene>
    <name evidence="1" type="ORF">CK820_G0033830</name>
</gene>
<accession>A0A2J8QB19</accession>
<dbReference type="AlphaFoldDB" id="A0A2J8QB19"/>
<evidence type="ECO:0000313" key="1">
    <source>
        <dbReference type="EMBL" id="PNI93465.1"/>
    </source>
</evidence>
<dbReference type="Proteomes" id="UP000236370">
    <property type="component" value="Unassembled WGS sequence"/>
</dbReference>
<name>A0A2J8QB19_PANTR</name>
<protein>
    <submittedName>
        <fullName evidence="1">RAD9A isoform 3</fullName>
    </submittedName>
</protein>